<dbReference type="RefSeq" id="WP_039845018.1">
    <property type="nucleotide sequence ID" value="NZ_CP006877.1"/>
</dbReference>
<accession>A0A0B4X4G8</accession>
<gene>
    <name evidence="1" type="ORF">RGR602_CH02089</name>
</gene>
<keyword evidence="2" id="KW-1185">Reference proteome</keyword>
<dbReference type="Pfam" id="PF09411">
    <property type="entry name" value="PagL"/>
    <property type="match status" value="1"/>
</dbReference>
<organism evidence="1 2">
    <name type="scientific">Rhizobium gallicum bv. gallicum R602sp</name>
    <dbReference type="NCBI Taxonomy" id="1041138"/>
    <lineage>
        <taxon>Bacteria</taxon>
        <taxon>Pseudomonadati</taxon>
        <taxon>Pseudomonadota</taxon>
        <taxon>Alphaproteobacteria</taxon>
        <taxon>Hyphomicrobiales</taxon>
        <taxon>Rhizobiaceae</taxon>
        <taxon>Rhizobium/Agrobacterium group</taxon>
        <taxon>Rhizobium</taxon>
    </lineage>
</organism>
<dbReference type="EMBL" id="CP006877">
    <property type="protein sequence ID" value="AJD41417.1"/>
    <property type="molecule type" value="Genomic_DNA"/>
</dbReference>
<protein>
    <submittedName>
        <fullName evidence="1">Lipid A 3-O-deacylase-related protein</fullName>
    </submittedName>
</protein>
<dbReference type="HOGENOM" id="CLU_1458390_0_0_5"/>
<evidence type="ECO:0000313" key="1">
    <source>
        <dbReference type="EMBL" id="AJD41417.1"/>
    </source>
</evidence>
<sequence length="193" mass="20712">MTIPNRGLVLRSLSILLASLIADVSDVSASAHAEERIFDELRFGASTSTQGGNEREDGVFPEVTAFFDPFGADFATDWSQKLVRPRIHLGTSTGTGGEATQVFTGLSWTADINDKLFAEAGFGGLIHTGDLDDDGDGPALGCRLLFHEYVGLGYRFDTHWNVTAQVAHSSHADLCDGPNDGMTRAGVQIGYKF</sequence>
<dbReference type="Proteomes" id="UP000031368">
    <property type="component" value="Chromosome"/>
</dbReference>
<proteinExistence type="predicted"/>
<evidence type="ECO:0000313" key="2">
    <source>
        <dbReference type="Proteomes" id="UP000031368"/>
    </source>
</evidence>
<name>A0A0B4X4G8_9HYPH</name>
<dbReference type="AlphaFoldDB" id="A0A0B4X4G8"/>
<dbReference type="InterPro" id="IPR018550">
    <property type="entry name" value="Lipid-A_deacylase-rel"/>
</dbReference>
<dbReference type="KEGG" id="rga:RGR602_CH02089"/>
<dbReference type="Gene3D" id="2.40.160.20">
    <property type="match status" value="1"/>
</dbReference>
<reference evidence="1 2" key="1">
    <citation type="submission" date="2013-11" db="EMBL/GenBank/DDBJ databases">
        <title>Complete genome sequence of Rhizobium gallicum bv. gallicum R602.</title>
        <authorList>
            <person name="Bustos P."/>
            <person name="Santamaria R.I."/>
            <person name="Lozano L."/>
            <person name="Acosta J.L."/>
            <person name="Ormeno-Orrillo E."/>
            <person name="Rogel M.A."/>
            <person name="Romero D."/>
            <person name="Cevallos M.A."/>
            <person name="Martinez-Romero E."/>
            <person name="Gonzalez V."/>
        </authorList>
    </citation>
    <scope>NUCLEOTIDE SEQUENCE [LARGE SCALE GENOMIC DNA]</scope>
    <source>
        <strain evidence="1 2">R602</strain>
    </source>
</reference>